<name>A0A9P6C9D2_9AGAR</name>
<keyword evidence="1" id="KW-0175">Coiled coil</keyword>
<dbReference type="AlphaFoldDB" id="A0A9P6C9D2"/>
<evidence type="ECO:0000256" key="2">
    <source>
        <dbReference type="SAM" id="MobiDB-lite"/>
    </source>
</evidence>
<accession>A0A9P6C9D2</accession>
<feature type="coiled-coil region" evidence="1">
    <location>
        <begin position="3"/>
        <end position="30"/>
    </location>
</feature>
<dbReference type="EMBL" id="MU151065">
    <property type="protein sequence ID" value="KAF9453054.1"/>
    <property type="molecule type" value="Genomic_DNA"/>
</dbReference>
<reference evidence="3" key="1">
    <citation type="submission" date="2020-11" db="EMBL/GenBank/DDBJ databases">
        <authorList>
            <consortium name="DOE Joint Genome Institute"/>
            <person name="Ahrendt S."/>
            <person name="Riley R."/>
            <person name="Andreopoulos W."/>
            <person name="Labutti K."/>
            <person name="Pangilinan J."/>
            <person name="Ruiz-Duenas F.J."/>
            <person name="Barrasa J.M."/>
            <person name="Sanchez-Garcia M."/>
            <person name="Camarero S."/>
            <person name="Miyauchi S."/>
            <person name="Serrano A."/>
            <person name="Linde D."/>
            <person name="Babiker R."/>
            <person name="Drula E."/>
            <person name="Ayuso-Fernandez I."/>
            <person name="Pacheco R."/>
            <person name="Padilla G."/>
            <person name="Ferreira P."/>
            <person name="Barriuso J."/>
            <person name="Kellner H."/>
            <person name="Castanera R."/>
            <person name="Alfaro M."/>
            <person name="Ramirez L."/>
            <person name="Pisabarro A.G."/>
            <person name="Kuo A."/>
            <person name="Tritt A."/>
            <person name="Lipzen A."/>
            <person name="He G."/>
            <person name="Yan M."/>
            <person name="Ng V."/>
            <person name="Cullen D."/>
            <person name="Martin F."/>
            <person name="Rosso M.-N."/>
            <person name="Henrissat B."/>
            <person name="Hibbett D."/>
            <person name="Martinez A.T."/>
            <person name="Grigoriev I.V."/>
        </authorList>
    </citation>
    <scope>NUCLEOTIDE SEQUENCE</scope>
    <source>
        <strain evidence="3">MF-IS2</strain>
    </source>
</reference>
<evidence type="ECO:0000313" key="4">
    <source>
        <dbReference type="Proteomes" id="UP000807342"/>
    </source>
</evidence>
<comment type="caution">
    <text evidence="3">The sequence shown here is derived from an EMBL/GenBank/DDBJ whole genome shotgun (WGS) entry which is preliminary data.</text>
</comment>
<gene>
    <name evidence="3" type="ORF">P691DRAFT_802436</name>
</gene>
<proteinExistence type="predicted"/>
<organism evidence="3 4">
    <name type="scientific">Macrolepiota fuliginosa MF-IS2</name>
    <dbReference type="NCBI Taxonomy" id="1400762"/>
    <lineage>
        <taxon>Eukaryota</taxon>
        <taxon>Fungi</taxon>
        <taxon>Dikarya</taxon>
        <taxon>Basidiomycota</taxon>
        <taxon>Agaricomycotina</taxon>
        <taxon>Agaricomycetes</taxon>
        <taxon>Agaricomycetidae</taxon>
        <taxon>Agaricales</taxon>
        <taxon>Agaricineae</taxon>
        <taxon>Agaricaceae</taxon>
        <taxon>Macrolepiota</taxon>
    </lineage>
</organism>
<evidence type="ECO:0000256" key="1">
    <source>
        <dbReference type="SAM" id="Coils"/>
    </source>
</evidence>
<protein>
    <submittedName>
        <fullName evidence="3">Uncharacterized protein</fullName>
    </submittedName>
</protein>
<dbReference type="Proteomes" id="UP000807342">
    <property type="component" value="Unassembled WGS sequence"/>
</dbReference>
<evidence type="ECO:0000313" key="3">
    <source>
        <dbReference type="EMBL" id="KAF9453054.1"/>
    </source>
</evidence>
<keyword evidence="4" id="KW-1185">Reference proteome</keyword>
<sequence length="142" mass="15898">MEAERLRQVLMDLSDTLVSLQQQIEQANELLVNPTLFAIAPSSRSSTGSERRSPSVSQSPQIRKLEGRIEGLEASERELATHLEGLTRQHGLCETEIADAVRGREGITQQYRLLIRVTAQLLEVRQSLSPLFLFVAGVEFRV</sequence>
<feature type="region of interest" description="Disordered" evidence="2">
    <location>
        <begin position="42"/>
        <end position="62"/>
    </location>
</feature>